<dbReference type="InterPro" id="IPR050491">
    <property type="entry name" value="AmpC-like"/>
</dbReference>
<dbReference type="SUPFAM" id="SSF56601">
    <property type="entry name" value="beta-lactamase/transpeptidase-like"/>
    <property type="match status" value="1"/>
</dbReference>
<name>A0A3N2RM19_LYSEN</name>
<accession>A0A3N2RM19</accession>
<dbReference type="InterPro" id="IPR012338">
    <property type="entry name" value="Beta-lactam/transpept-like"/>
</dbReference>
<evidence type="ECO:0000313" key="5">
    <source>
        <dbReference type="Proteomes" id="UP000275910"/>
    </source>
</evidence>
<dbReference type="RefSeq" id="WP_123646358.1">
    <property type="nucleotide sequence ID" value="NZ_RCTY01000013.1"/>
</dbReference>
<feature type="transmembrane region" description="Helical" evidence="2">
    <location>
        <begin position="723"/>
        <end position="745"/>
    </location>
</feature>
<proteinExistence type="predicted"/>
<feature type="domain" description="Beta-lactamase-related" evidence="3">
    <location>
        <begin position="157"/>
        <end position="476"/>
    </location>
</feature>
<comment type="caution">
    <text evidence="4">The sequence shown here is derived from an EMBL/GenBank/DDBJ whole genome shotgun (WGS) entry which is preliminary data.</text>
</comment>
<feature type="transmembrane region" description="Helical" evidence="2">
    <location>
        <begin position="653"/>
        <end position="673"/>
    </location>
</feature>
<feature type="transmembrane region" description="Helical" evidence="2">
    <location>
        <begin position="693"/>
        <end position="711"/>
    </location>
</feature>
<dbReference type="Gene3D" id="3.40.710.10">
    <property type="entry name" value="DD-peptidase/beta-lactamase superfamily"/>
    <property type="match status" value="1"/>
</dbReference>
<reference evidence="4 5" key="1">
    <citation type="submission" date="2018-10" db="EMBL/GenBank/DDBJ databases">
        <title>The genome of Lysobacter enzymogenes OH11.</title>
        <authorList>
            <person name="Liu F."/>
            <person name="Zhao Y."/>
            <person name="Qian G."/>
            <person name="Chen Y."/>
            <person name="Xu H."/>
        </authorList>
    </citation>
    <scope>NUCLEOTIDE SEQUENCE [LARGE SCALE GENOMIC DNA]</scope>
    <source>
        <strain evidence="4 5">OH11</strain>
    </source>
</reference>
<dbReference type="Proteomes" id="UP000275910">
    <property type="component" value="Unassembled WGS sequence"/>
</dbReference>
<sequence>MRAATTAPPPSRVIIDPPAPQRPPGSAPYVAPLSGGVIRQASPLAEGGVGDDTQAIPLRPLPPPAPKPAAPPPVPVPTPTPTPVPTPVPAPIPAPVAIAPKPVALPPPAPVAVAPLPAEPGVDDGGGEILLDADASSGLAPTPALVSVDVEAYADGLVPSALARGGLAGAVVVVVKDGQVILAKGYGYADRAKGRPMDAARTVIRPGSISKLFTWTAVMQLVEQGKLDLDADVNDYLDFRIRDYQGQPLTLRHLMTHSAGFEESAKHLFAADPSRLRPLRAYLETVQPERIYPPGQVPAYSNYGVALAGYIVERVARQPFNDYIEQRVLMPLDMRRSTFRQPLPKGLAGDAALGYARAGEAPIPFELVNAAPAGALSTTGRDMANFMIAQLDQGRFRGAEILKPYTAQAMQRVAVRPIAGLDAMTLGFFRRDKHGLTALGHGGATEAFQSSLALLPDKKLGVFVSVDGPGQAGRALHRDLIDGLLKRYYPERGAPPATRLTARLHGKQLVGRYENSRQSASNFLAIARLLGSAVVSLNDDDTVSVSTLRARDGRIKRWREIEPYVWQEVDGDSRLAAKRADGKIVAIGTDDAPPAMWLQPVPAWRSAGWMLPLFYATVAVHVLALLLWPAAALVRRHTQRQLKLDGRERDLRLLTFFGLIANLLLLALWAWMFGRIELSPRMLDGQLDSGLRMAQLLGLTSVAVAAVSILNARQALRPPIHRVRRACALAIAAACVAVVWFVFALHTMQWSLVY</sequence>
<dbReference type="EMBL" id="RCTY01000013">
    <property type="protein sequence ID" value="ROU08386.1"/>
    <property type="molecule type" value="Genomic_DNA"/>
</dbReference>
<evidence type="ECO:0000313" key="4">
    <source>
        <dbReference type="EMBL" id="ROU08386.1"/>
    </source>
</evidence>
<dbReference type="AlphaFoldDB" id="A0A3N2RM19"/>
<feature type="transmembrane region" description="Helical" evidence="2">
    <location>
        <begin position="609"/>
        <end position="633"/>
    </location>
</feature>
<dbReference type="PANTHER" id="PTHR46825:SF9">
    <property type="entry name" value="BETA-LACTAMASE-RELATED DOMAIN-CONTAINING PROTEIN"/>
    <property type="match status" value="1"/>
</dbReference>
<keyword evidence="2" id="KW-0472">Membrane</keyword>
<dbReference type="PANTHER" id="PTHR46825">
    <property type="entry name" value="D-ALANYL-D-ALANINE-CARBOXYPEPTIDASE/ENDOPEPTIDASE AMPH"/>
    <property type="match status" value="1"/>
</dbReference>
<dbReference type="InterPro" id="IPR001466">
    <property type="entry name" value="Beta-lactam-related"/>
</dbReference>
<organism evidence="4 5">
    <name type="scientific">Lysobacter enzymogenes</name>
    <dbReference type="NCBI Taxonomy" id="69"/>
    <lineage>
        <taxon>Bacteria</taxon>
        <taxon>Pseudomonadati</taxon>
        <taxon>Pseudomonadota</taxon>
        <taxon>Gammaproteobacteria</taxon>
        <taxon>Lysobacterales</taxon>
        <taxon>Lysobacteraceae</taxon>
        <taxon>Lysobacter</taxon>
    </lineage>
</organism>
<feature type="compositionally biased region" description="Pro residues" evidence="1">
    <location>
        <begin position="7"/>
        <end position="26"/>
    </location>
</feature>
<dbReference type="GO" id="GO:0016787">
    <property type="term" value="F:hydrolase activity"/>
    <property type="evidence" value="ECO:0007669"/>
    <property type="project" value="UniProtKB-KW"/>
</dbReference>
<feature type="compositionally biased region" description="Pro residues" evidence="1">
    <location>
        <begin position="59"/>
        <end position="82"/>
    </location>
</feature>
<evidence type="ECO:0000256" key="2">
    <source>
        <dbReference type="SAM" id="Phobius"/>
    </source>
</evidence>
<gene>
    <name evidence="4" type="ORF">D9T17_04775</name>
</gene>
<keyword evidence="2" id="KW-0812">Transmembrane</keyword>
<dbReference type="Pfam" id="PF00144">
    <property type="entry name" value="Beta-lactamase"/>
    <property type="match status" value="1"/>
</dbReference>
<keyword evidence="2" id="KW-1133">Transmembrane helix</keyword>
<evidence type="ECO:0000259" key="3">
    <source>
        <dbReference type="Pfam" id="PF00144"/>
    </source>
</evidence>
<feature type="region of interest" description="Disordered" evidence="1">
    <location>
        <begin position="1"/>
        <end position="82"/>
    </location>
</feature>
<evidence type="ECO:0000256" key="1">
    <source>
        <dbReference type="SAM" id="MobiDB-lite"/>
    </source>
</evidence>
<keyword evidence="4" id="KW-0378">Hydrolase</keyword>
<protein>
    <submittedName>
        <fullName evidence="4">Class A beta-lactamase-related serine hydrolase</fullName>
    </submittedName>
</protein>